<keyword evidence="5 11" id="KW-0812">Transmembrane</keyword>
<feature type="domain" description="TonB-dependent receptor plug" evidence="15">
    <location>
        <begin position="68"/>
        <end position="167"/>
    </location>
</feature>
<dbReference type="InterPro" id="IPR000531">
    <property type="entry name" value="Beta-barrel_TonB"/>
</dbReference>
<dbReference type="SUPFAM" id="SSF56935">
    <property type="entry name" value="Porins"/>
    <property type="match status" value="1"/>
</dbReference>
<keyword evidence="2 11" id="KW-0813">Transport</keyword>
<dbReference type="GO" id="GO:0006826">
    <property type="term" value="P:iron ion transport"/>
    <property type="evidence" value="ECO:0007669"/>
    <property type="project" value="UniProtKB-KW"/>
</dbReference>
<dbReference type="CDD" id="cd01347">
    <property type="entry name" value="ligand_gated_channel"/>
    <property type="match status" value="1"/>
</dbReference>
<feature type="signal peptide" evidence="13">
    <location>
        <begin position="1"/>
        <end position="43"/>
    </location>
</feature>
<keyword evidence="8 12" id="KW-0798">TonB box</keyword>
<evidence type="ECO:0000256" key="6">
    <source>
        <dbReference type="ARBA" id="ARBA00023004"/>
    </source>
</evidence>
<reference evidence="16" key="1">
    <citation type="submission" date="2023-12" db="EMBL/GenBank/DDBJ databases">
        <title>'Antibacterial potential of Stenotrophomonas maltophilia cystic fibrosis isolates' (manuscript under preparation).</title>
        <authorList>
            <person name="Crisan C.V."/>
            <person name="Pettis M."/>
            <person name="Goldberg J.B."/>
        </authorList>
    </citation>
    <scope>NUCLEOTIDE SEQUENCE</scope>
    <source>
        <strain evidence="16">CCV129</strain>
    </source>
</reference>
<dbReference type="InterPro" id="IPR036942">
    <property type="entry name" value="Beta-barrel_TonB_sf"/>
</dbReference>
<evidence type="ECO:0000259" key="15">
    <source>
        <dbReference type="Pfam" id="PF07715"/>
    </source>
</evidence>
<protein>
    <submittedName>
        <fullName evidence="16">TonB-dependent receptor</fullName>
    </submittedName>
</protein>
<dbReference type="GO" id="GO:0009279">
    <property type="term" value="C:cell outer membrane"/>
    <property type="evidence" value="ECO:0007669"/>
    <property type="project" value="UniProtKB-SubCell"/>
</dbReference>
<sequence>MSCAAAARASATPSVEVPALKSSTPAAAFIAASLLIPAIPALAQQTDPATLDGVRVTGSKRDTPYLKSDLSVTVLDRQALKEAGVTEFRDLDKLAPNVKFNAMGQLSNMFISIRGIESNPFLVNRASVYIDGIPFRELSNAVLNQVESVEVLRGPQGTLYGANSESGLVLVRTRGPADAREGEVNVRSTWFGNGNGTALDGFLAGPLNKTGSLSGSVAFMGSDEDAYQKNLTPSGARGRVGEGYLQGKLRWRPSDYVSVNALAYHLRTRAPGMFEYEYLPLDTGLYNRTYGTSLNGGRRAGDFTYINDAPKRTEKDESVAGLSAQWQLQAGTLDVAASWRSEEVTSAGYDFDMTQSPALAGRIYDRKREWTAEARFSSPSDQALTWMAGVSTYRNSKDSILGTFVGPALHGLDSYNLAPRQTSKGEDYSVFATASFTFPALPKLTASAGLRHEQARRSTEQRAGTLDLGAGGRVLYRDAALAHTFSATLPRVSLRYDATDDLSFYAASAKGYIPGGFNLAAAQSDVVNDKVLRYESERMWSHELGFKMNLAGGRGHIGGALFHITSDNWQEIQVATDANGRPISSDYVGSDASIRSRGAELEGVFEVVPGFTLMANVGYVDAKYTKLWVSVDQNLDGKRVKLTPHYTGYLAARYQFESGLYARLESQFTGSSALDERNRAFQPAVAVLGAQLGYETGPWSARIFVQNLTNKRRINGLIFDNLAFGRDGNYYGPVDSPRIFGAEVGYRF</sequence>
<dbReference type="PROSITE" id="PS52016">
    <property type="entry name" value="TONB_DEPENDENT_REC_3"/>
    <property type="match status" value="1"/>
</dbReference>
<evidence type="ECO:0000256" key="5">
    <source>
        <dbReference type="ARBA" id="ARBA00022692"/>
    </source>
</evidence>
<feature type="chain" id="PRO_5042460277" evidence="13">
    <location>
        <begin position="44"/>
        <end position="748"/>
    </location>
</feature>
<evidence type="ECO:0000256" key="3">
    <source>
        <dbReference type="ARBA" id="ARBA00022452"/>
    </source>
</evidence>
<evidence type="ECO:0000256" key="9">
    <source>
        <dbReference type="ARBA" id="ARBA00023136"/>
    </source>
</evidence>
<dbReference type="PANTHER" id="PTHR32552">
    <property type="entry name" value="FERRICHROME IRON RECEPTOR-RELATED"/>
    <property type="match status" value="1"/>
</dbReference>
<keyword evidence="4" id="KW-0410">Iron transport</keyword>
<dbReference type="AlphaFoldDB" id="A0AAJ2THJ6"/>
<dbReference type="PANTHER" id="PTHR32552:SF81">
    <property type="entry name" value="TONB-DEPENDENT OUTER MEMBRANE RECEPTOR"/>
    <property type="match status" value="1"/>
</dbReference>
<accession>A0AAJ2THJ6</accession>
<evidence type="ECO:0000256" key="11">
    <source>
        <dbReference type="PROSITE-ProRule" id="PRU01360"/>
    </source>
</evidence>
<keyword evidence="10 11" id="KW-0998">Cell outer membrane</keyword>
<evidence type="ECO:0000313" key="16">
    <source>
        <dbReference type="EMBL" id="MDZ5763384.1"/>
    </source>
</evidence>
<keyword evidence="3 11" id="KW-1134">Transmembrane beta strand</keyword>
<name>A0AAJ2THJ6_STEMA</name>
<dbReference type="Pfam" id="PF07715">
    <property type="entry name" value="Plug"/>
    <property type="match status" value="1"/>
</dbReference>
<evidence type="ECO:0000256" key="7">
    <source>
        <dbReference type="ARBA" id="ARBA00023065"/>
    </source>
</evidence>
<dbReference type="Pfam" id="PF00593">
    <property type="entry name" value="TonB_dep_Rec_b-barrel"/>
    <property type="match status" value="1"/>
</dbReference>
<dbReference type="EMBL" id="JAXRVB010000002">
    <property type="protein sequence ID" value="MDZ5763384.1"/>
    <property type="molecule type" value="Genomic_DNA"/>
</dbReference>
<dbReference type="InterPro" id="IPR039426">
    <property type="entry name" value="TonB-dep_rcpt-like"/>
</dbReference>
<evidence type="ECO:0000256" key="4">
    <source>
        <dbReference type="ARBA" id="ARBA00022496"/>
    </source>
</evidence>
<evidence type="ECO:0000256" key="2">
    <source>
        <dbReference type="ARBA" id="ARBA00022448"/>
    </source>
</evidence>
<keyword evidence="9 11" id="KW-0472">Membrane</keyword>
<evidence type="ECO:0000256" key="12">
    <source>
        <dbReference type="RuleBase" id="RU003357"/>
    </source>
</evidence>
<evidence type="ECO:0000256" key="10">
    <source>
        <dbReference type="ARBA" id="ARBA00023237"/>
    </source>
</evidence>
<dbReference type="InterPro" id="IPR012910">
    <property type="entry name" value="Plug_dom"/>
</dbReference>
<keyword evidence="7" id="KW-0406">Ion transport</keyword>
<dbReference type="Gene3D" id="2.40.170.20">
    <property type="entry name" value="TonB-dependent receptor, beta-barrel domain"/>
    <property type="match status" value="1"/>
</dbReference>
<comment type="similarity">
    <text evidence="11 12">Belongs to the TonB-dependent receptor family.</text>
</comment>
<evidence type="ECO:0000259" key="14">
    <source>
        <dbReference type="Pfam" id="PF00593"/>
    </source>
</evidence>
<evidence type="ECO:0000256" key="13">
    <source>
        <dbReference type="SAM" id="SignalP"/>
    </source>
</evidence>
<gene>
    <name evidence="16" type="ORF">U4I38_02755</name>
</gene>
<proteinExistence type="inferred from homology"/>
<evidence type="ECO:0000256" key="8">
    <source>
        <dbReference type="ARBA" id="ARBA00023077"/>
    </source>
</evidence>
<comment type="caution">
    <text evidence="16">The sequence shown here is derived from an EMBL/GenBank/DDBJ whole genome shotgun (WGS) entry which is preliminary data.</text>
</comment>
<evidence type="ECO:0000313" key="17">
    <source>
        <dbReference type="Proteomes" id="UP001288387"/>
    </source>
</evidence>
<comment type="subcellular location">
    <subcellularLocation>
        <location evidence="1 11">Cell outer membrane</location>
        <topology evidence="1 11">Multi-pass membrane protein</topology>
    </subcellularLocation>
</comment>
<dbReference type="Proteomes" id="UP001288387">
    <property type="component" value="Unassembled WGS sequence"/>
</dbReference>
<keyword evidence="16" id="KW-0675">Receptor</keyword>
<keyword evidence="13" id="KW-0732">Signal</keyword>
<feature type="domain" description="TonB-dependent receptor-like beta-barrel" evidence="14">
    <location>
        <begin position="274"/>
        <end position="708"/>
    </location>
</feature>
<organism evidence="16 17">
    <name type="scientific">Stenotrophomonas maltophilia</name>
    <name type="common">Pseudomonas maltophilia</name>
    <name type="synonym">Xanthomonas maltophilia</name>
    <dbReference type="NCBI Taxonomy" id="40324"/>
    <lineage>
        <taxon>Bacteria</taxon>
        <taxon>Pseudomonadati</taxon>
        <taxon>Pseudomonadota</taxon>
        <taxon>Gammaproteobacteria</taxon>
        <taxon>Lysobacterales</taxon>
        <taxon>Lysobacteraceae</taxon>
        <taxon>Stenotrophomonas</taxon>
        <taxon>Stenotrophomonas maltophilia group</taxon>
    </lineage>
</organism>
<keyword evidence="6" id="KW-0408">Iron</keyword>
<evidence type="ECO:0000256" key="1">
    <source>
        <dbReference type="ARBA" id="ARBA00004571"/>
    </source>
</evidence>